<keyword evidence="1" id="KW-1133">Transmembrane helix</keyword>
<dbReference type="InterPro" id="IPR050879">
    <property type="entry name" value="Acyltransferase_3"/>
</dbReference>
<dbReference type="Pfam" id="PF01757">
    <property type="entry name" value="Acyl_transf_3"/>
    <property type="match status" value="1"/>
</dbReference>
<evidence type="ECO:0000256" key="1">
    <source>
        <dbReference type="SAM" id="Phobius"/>
    </source>
</evidence>
<evidence type="ECO:0000259" key="2">
    <source>
        <dbReference type="Pfam" id="PF01757"/>
    </source>
</evidence>
<feature type="transmembrane region" description="Helical" evidence="1">
    <location>
        <begin position="31"/>
        <end position="53"/>
    </location>
</feature>
<feature type="transmembrane region" description="Helical" evidence="1">
    <location>
        <begin position="130"/>
        <end position="148"/>
    </location>
</feature>
<dbReference type="Proteomes" id="UP000780875">
    <property type="component" value="Unassembled WGS sequence"/>
</dbReference>
<keyword evidence="1" id="KW-0472">Membrane</keyword>
<accession>A0ABS7U9M6</accession>
<dbReference type="PANTHER" id="PTHR23028">
    <property type="entry name" value="ACETYLTRANSFERASE"/>
    <property type="match status" value="1"/>
</dbReference>
<feature type="transmembrane region" description="Helical" evidence="1">
    <location>
        <begin position="216"/>
        <end position="233"/>
    </location>
</feature>
<feature type="transmembrane region" description="Helical" evidence="1">
    <location>
        <begin position="160"/>
        <end position="178"/>
    </location>
</feature>
<protein>
    <submittedName>
        <fullName evidence="3">Acyltransferase</fullName>
    </submittedName>
</protein>
<feature type="transmembrane region" description="Helical" evidence="1">
    <location>
        <begin position="305"/>
        <end position="325"/>
    </location>
</feature>
<sequence>MDFLDGIRGVAIAAVLALHWASWYVPFFHGGSIGVDVFFVLSGFVITTVLWRGTTQWGAFLRRRVVRLYPALLGLVVVSVALYAVTPWAPVGPADVARRGLIALTQTSSAWAATRSGSMWLPGLEPFGQTWSLAVEWYFYALWPLLVLRARAADWSAARLAAVSLAAAAAAYALAVPLPTFAFYFGPVERCAELLVGAALGLWLVDHPPTPRRTRVAPVVALAAVIGYAVIGTDAQTWGYRYVGVPLAVAGAVLLIRAGYAGPGPAQRVLSHRWLTGLGRVSYSLYLWHLLPFVLLADAPLPKPALGLLAVAAAAVLTWASHRLLERPFLRPRSELLRMRRPGRPDPELRPSPAPLA</sequence>
<name>A0ABS7U9M6_9ACTN</name>
<keyword evidence="3" id="KW-0808">Transferase</keyword>
<feature type="domain" description="Acyltransferase 3" evidence="2">
    <location>
        <begin position="2"/>
        <end position="317"/>
    </location>
</feature>
<reference evidence="3 4" key="1">
    <citation type="submission" date="2021-09" db="EMBL/GenBank/DDBJ databases">
        <title>Whole genome sequence of Nocardioides sp. GBK3QG-3.</title>
        <authorList>
            <person name="Tuo L."/>
        </authorList>
    </citation>
    <scope>NUCLEOTIDE SEQUENCE [LARGE SCALE GENOMIC DNA]</scope>
    <source>
        <strain evidence="3 4">GBK3QG-3</strain>
    </source>
</reference>
<dbReference type="RefSeq" id="WP_224122032.1">
    <property type="nucleotide sequence ID" value="NZ_JAIQZJ010000002.1"/>
</dbReference>
<feature type="transmembrane region" description="Helical" evidence="1">
    <location>
        <begin position="65"/>
        <end position="85"/>
    </location>
</feature>
<feature type="transmembrane region" description="Helical" evidence="1">
    <location>
        <begin position="281"/>
        <end position="299"/>
    </location>
</feature>
<proteinExistence type="predicted"/>
<dbReference type="PANTHER" id="PTHR23028:SF53">
    <property type="entry name" value="ACYL_TRANSF_3 DOMAIN-CONTAINING PROTEIN"/>
    <property type="match status" value="1"/>
</dbReference>
<comment type="caution">
    <text evidence="3">The sequence shown here is derived from an EMBL/GenBank/DDBJ whole genome shotgun (WGS) entry which is preliminary data.</text>
</comment>
<evidence type="ECO:0000313" key="4">
    <source>
        <dbReference type="Proteomes" id="UP000780875"/>
    </source>
</evidence>
<dbReference type="InterPro" id="IPR002656">
    <property type="entry name" value="Acyl_transf_3_dom"/>
</dbReference>
<dbReference type="EMBL" id="JAIQZJ010000002">
    <property type="protein sequence ID" value="MBZ5737656.1"/>
    <property type="molecule type" value="Genomic_DNA"/>
</dbReference>
<keyword evidence="1" id="KW-0812">Transmembrane</keyword>
<organism evidence="3 4">
    <name type="scientific">Nocardioides mangrovi</name>
    <dbReference type="NCBI Taxonomy" id="2874580"/>
    <lineage>
        <taxon>Bacteria</taxon>
        <taxon>Bacillati</taxon>
        <taxon>Actinomycetota</taxon>
        <taxon>Actinomycetes</taxon>
        <taxon>Propionibacteriales</taxon>
        <taxon>Nocardioidaceae</taxon>
        <taxon>Nocardioides</taxon>
    </lineage>
</organism>
<feature type="transmembrane region" description="Helical" evidence="1">
    <location>
        <begin position="7"/>
        <end position="25"/>
    </location>
</feature>
<keyword evidence="3" id="KW-0012">Acyltransferase</keyword>
<keyword evidence="4" id="KW-1185">Reference proteome</keyword>
<dbReference type="GO" id="GO:0016746">
    <property type="term" value="F:acyltransferase activity"/>
    <property type="evidence" value="ECO:0007669"/>
    <property type="project" value="UniProtKB-KW"/>
</dbReference>
<feature type="transmembrane region" description="Helical" evidence="1">
    <location>
        <begin position="239"/>
        <end position="260"/>
    </location>
</feature>
<gene>
    <name evidence="3" type="ORF">K8U61_05740</name>
</gene>
<evidence type="ECO:0000313" key="3">
    <source>
        <dbReference type="EMBL" id="MBZ5737656.1"/>
    </source>
</evidence>